<evidence type="ECO:0000256" key="1">
    <source>
        <dbReference type="SAM" id="MobiDB-lite"/>
    </source>
</evidence>
<feature type="compositionally biased region" description="Low complexity" evidence="1">
    <location>
        <begin position="1"/>
        <end position="23"/>
    </location>
</feature>
<protein>
    <submittedName>
        <fullName evidence="2">Uncharacterized protein</fullName>
    </submittedName>
</protein>
<sequence length="137" mass="14963">MGNYNNNQKNYNNSNNQKNYNNSAQKPTVKHSGAKHTKYFPKTGPNAGVEQHLTSGWRLSKGELISIRCVTTSKSKLGDKGWFGSVAVTMTNTKTGANSFHWGTMEEKTGKVVIDSMAMVINPKAKNGGYAGTFLKS</sequence>
<feature type="compositionally biased region" description="Basic residues" evidence="1">
    <location>
        <begin position="28"/>
        <end position="39"/>
    </location>
</feature>
<evidence type="ECO:0000313" key="3">
    <source>
        <dbReference type="Proteomes" id="UP000318528"/>
    </source>
</evidence>
<evidence type="ECO:0000313" key="2">
    <source>
        <dbReference type="EMBL" id="TRX02877.1"/>
    </source>
</evidence>
<dbReference type="RefSeq" id="WP_143388701.1">
    <property type="nucleotide sequence ID" value="NZ_VJZM01000037.1"/>
</dbReference>
<reference evidence="2 3" key="1">
    <citation type="submission" date="2019-07" db="EMBL/GenBank/DDBJ databases">
        <title>Novel species of Flavobacterium.</title>
        <authorList>
            <person name="Liu Q."/>
            <person name="Xin Y.-H."/>
        </authorList>
    </citation>
    <scope>NUCLEOTIDE SEQUENCE [LARGE SCALE GENOMIC DNA]</scope>
    <source>
        <strain evidence="2 3">GSP39</strain>
    </source>
</reference>
<dbReference type="Proteomes" id="UP000318528">
    <property type="component" value="Unassembled WGS sequence"/>
</dbReference>
<proteinExistence type="predicted"/>
<feature type="region of interest" description="Disordered" evidence="1">
    <location>
        <begin position="1"/>
        <end position="47"/>
    </location>
</feature>
<organism evidence="2 3">
    <name type="scientific">Flavobacterium gawalongense</name>
    <dbReference type="NCBI Taxonomy" id="2594432"/>
    <lineage>
        <taxon>Bacteria</taxon>
        <taxon>Pseudomonadati</taxon>
        <taxon>Bacteroidota</taxon>
        <taxon>Flavobacteriia</taxon>
        <taxon>Flavobacteriales</taxon>
        <taxon>Flavobacteriaceae</taxon>
        <taxon>Flavobacterium</taxon>
    </lineage>
</organism>
<accession>A0ABY3CGB7</accession>
<keyword evidence="3" id="KW-1185">Reference proteome</keyword>
<gene>
    <name evidence="2" type="ORF">FNW12_15845</name>
</gene>
<dbReference type="EMBL" id="VJZN01000037">
    <property type="protein sequence ID" value="TRX02877.1"/>
    <property type="molecule type" value="Genomic_DNA"/>
</dbReference>
<name>A0ABY3CGB7_9FLAO</name>
<comment type="caution">
    <text evidence="2">The sequence shown here is derived from an EMBL/GenBank/DDBJ whole genome shotgun (WGS) entry which is preliminary data.</text>
</comment>